<evidence type="ECO:0000259" key="2">
    <source>
        <dbReference type="Pfam" id="PF08998"/>
    </source>
</evidence>
<evidence type="ECO:0000313" key="3">
    <source>
        <dbReference type="EMBL" id="MBC1490036.1"/>
    </source>
</evidence>
<dbReference type="EMBL" id="JAASTW010000023">
    <property type="protein sequence ID" value="MBC1490036.1"/>
    <property type="molecule type" value="Genomic_DNA"/>
</dbReference>
<evidence type="ECO:0000256" key="1">
    <source>
        <dbReference type="ARBA" id="ARBA00022649"/>
    </source>
</evidence>
<sequence length="91" mass="10876">MDYEKTFKVESLNEFSRNVYNRVLRYVVNHQTDRQNKNDLSAELLDQLKGMLKMNLFEILINDLAKVESYWNTMDMCTKSITDKKSVEQYV</sequence>
<dbReference type="AlphaFoldDB" id="A0A7X1CA48"/>
<dbReference type="GO" id="GO:0009636">
    <property type="term" value="P:response to toxic substance"/>
    <property type="evidence" value="ECO:0007669"/>
    <property type="project" value="InterPro"/>
</dbReference>
<dbReference type="GO" id="GO:0015643">
    <property type="term" value="F:toxic substance binding"/>
    <property type="evidence" value="ECO:0007669"/>
    <property type="project" value="InterPro"/>
</dbReference>
<evidence type="ECO:0000313" key="4">
    <source>
        <dbReference type="Proteomes" id="UP000561617"/>
    </source>
</evidence>
<gene>
    <name evidence="3" type="ORF">HCJ38_13655</name>
</gene>
<dbReference type="GO" id="GO:0031342">
    <property type="term" value="P:negative regulation of cell killing"/>
    <property type="evidence" value="ECO:0007669"/>
    <property type="project" value="InterPro"/>
</dbReference>
<feature type="domain" description="Antitoxin epsilon/PezA" evidence="2">
    <location>
        <begin position="1"/>
        <end position="81"/>
    </location>
</feature>
<dbReference type="Gene3D" id="1.10.8.130">
    <property type="match status" value="1"/>
</dbReference>
<name>A0A7X1CA48_9LIST</name>
<dbReference type="InterPro" id="IPR015090">
    <property type="entry name" value="Epsilon_PezA_dom"/>
</dbReference>
<proteinExistence type="predicted"/>
<protein>
    <submittedName>
        <fullName evidence="3">Antitoxin</fullName>
    </submittedName>
</protein>
<accession>A0A7X1CA48</accession>
<reference evidence="3 4" key="1">
    <citation type="submission" date="2020-03" db="EMBL/GenBank/DDBJ databases">
        <title>Soil Listeria distribution.</title>
        <authorList>
            <person name="Liao J."/>
            <person name="Wiedmann M."/>
        </authorList>
    </citation>
    <scope>NUCLEOTIDE SEQUENCE [LARGE SCALE GENOMIC DNA]</scope>
    <source>
        <strain evidence="3 4">FSL L7-1554</strain>
    </source>
</reference>
<dbReference type="RefSeq" id="WP_185381561.1">
    <property type="nucleotide sequence ID" value="NZ_JAASTW010000023.1"/>
</dbReference>
<comment type="caution">
    <text evidence="3">The sequence shown here is derived from an EMBL/GenBank/DDBJ whole genome shotgun (WGS) entry which is preliminary data.</text>
</comment>
<dbReference type="Pfam" id="PF08998">
    <property type="entry name" value="Epsilon_antitox"/>
    <property type="match status" value="1"/>
</dbReference>
<dbReference type="SUPFAM" id="SSF81710">
    <property type="entry name" value="Plasmid maintenance system epsilon/zeta, antidote epsilon subunit"/>
    <property type="match status" value="1"/>
</dbReference>
<dbReference type="Proteomes" id="UP000561617">
    <property type="component" value="Unassembled WGS sequence"/>
</dbReference>
<organism evidence="3 4">
    <name type="scientific">Listeria immobilis</name>
    <dbReference type="NCBI Taxonomy" id="2713502"/>
    <lineage>
        <taxon>Bacteria</taxon>
        <taxon>Bacillati</taxon>
        <taxon>Bacillota</taxon>
        <taxon>Bacilli</taxon>
        <taxon>Bacillales</taxon>
        <taxon>Listeriaceae</taxon>
        <taxon>Listeria</taxon>
    </lineage>
</organism>
<dbReference type="InterPro" id="IPR035569">
    <property type="entry name" value="Antitoxin_epsilon/PezA_dom_sf"/>
</dbReference>
<keyword evidence="1" id="KW-1277">Toxin-antitoxin system</keyword>